<organism evidence="2 3">
    <name type="scientific">Streptomyces shenzhenensis</name>
    <dbReference type="NCBI Taxonomy" id="943815"/>
    <lineage>
        <taxon>Bacteria</taxon>
        <taxon>Bacillati</taxon>
        <taxon>Actinomycetota</taxon>
        <taxon>Actinomycetes</taxon>
        <taxon>Kitasatosporales</taxon>
        <taxon>Streptomycetaceae</taxon>
        <taxon>Streptomyces</taxon>
    </lineage>
</organism>
<comment type="similarity">
    <text evidence="1">Belongs to the enoyl-CoA hydratase/isomerase family.</text>
</comment>
<dbReference type="PANTHER" id="PTHR42964">
    <property type="entry name" value="ENOYL-COA HYDRATASE"/>
    <property type="match status" value="1"/>
</dbReference>
<name>A0A3M0HVB4_9ACTN</name>
<dbReference type="RefSeq" id="WP_121893784.1">
    <property type="nucleotide sequence ID" value="NZ_PENI01000031.1"/>
</dbReference>
<comment type="caution">
    <text evidence="2">The sequence shown here is derived from an EMBL/GenBank/DDBJ whole genome shotgun (WGS) entry which is preliminary data.</text>
</comment>
<evidence type="ECO:0000256" key="1">
    <source>
        <dbReference type="ARBA" id="ARBA00005254"/>
    </source>
</evidence>
<dbReference type="EMBL" id="PENI01000031">
    <property type="protein sequence ID" value="RMB81411.1"/>
    <property type="molecule type" value="Genomic_DNA"/>
</dbReference>
<dbReference type="PANTHER" id="PTHR42964:SF1">
    <property type="entry name" value="POLYKETIDE BIOSYNTHESIS ENOYL-COA HYDRATASE PKSH-RELATED"/>
    <property type="match status" value="1"/>
</dbReference>
<dbReference type="Proteomes" id="UP000270471">
    <property type="component" value="Unassembled WGS sequence"/>
</dbReference>
<dbReference type="SUPFAM" id="SSF52096">
    <property type="entry name" value="ClpP/crotonase"/>
    <property type="match status" value="1"/>
</dbReference>
<dbReference type="InterPro" id="IPR029045">
    <property type="entry name" value="ClpP/crotonase-like_dom_sf"/>
</dbReference>
<dbReference type="InterPro" id="IPR001753">
    <property type="entry name" value="Enoyl-CoA_hydra/iso"/>
</dbReference>
<evidence type="ECO:0000313" key="2">
    <source>
        <dbReference type="EMBL" id="RMB81411.1"/>
    </source>
</evidence>
<dbReference type="InterPro" id="IPR051683">
    <property type="entry name" value="Enoyl-CoA_Hydratase/Isomerase"/>
</dbReference>
<keyword evidence="3" id="KW-1185">Reference proteome</keyword>
<dbReference type="Gene3D" id="3.90.226.10">
    <property type="entry name" value="2-enoyl-CoA Hydratase, Chain A, domain 1"/>
    <property type="match status" value="1"/>
</dbReference>
<dbReference type="GO" id="GO:0003824">
    <property type="term" value="F:catalytic activity"/>
    <property type="evidence" value="ECO:0007669"/>
    <property type="project" value="UniProtKB-ARBA"/>
</dbReference>
<protein>
    <submittedName>
        <fullName evidence="2">Crotonase</fullName>
    </submittedName>
</protein>
<sequence length="255" mass="26752">MTATHRTDPPVVLEQPASGWVRILLNSPDNGNALTTELMTALLEALDQAESTAGCRTVVIASAADGFCSGLALSQAATPEWLEHGEPLPRVLFARLARSPLVTVALVEGAAYGGGVGLAAACDQVLVGPGGTFTLTETLLGLIPAIVMPVIAHRTGPHRALAMALTAVELDAEEAVTAGLADAHCEDVPAALRLLLRTIGRTDPAAVQALKRYHSTLYPPEAQPAGADTVALRERFADPATQHRLALFRRLKVLR</sequence>
<evidence type="ECO:0000313" key="3">
    <source>
        <dbReference type="Proteomes" id="UP000270471"/>
    </source>
</evidence>
<accession>A0A3M0HVB4</accession>
<proteinExistence type="inferred from homology"/>
<gene>
    <name evidence="2" type="ORF">CTZ28_34900</name>
</gene>
<dbReference type="Pfam" id="PF00378">
    <property type="entry name" value="ECH_1"/>
    <property type="match status" value="1"/>
</dbReference>
<reference evidence="2 3" key="1">
    <citation type="submission" date="2017-11" db="EMBL/GenBank/DDBJ databases">
        <title>Draft genome of actinobacteria isolated from guarana (Paullinia cupana (Mart.) Ducke.</title>
        <authorList>
            <person name="Siqueira K.A."/>
            <person name="Liotti R.G."/>
            <person name="Mendes T.A.O."/>
            <person name="Soares M.A."/>
        </authorList>
    </citation>
    <scope>NUCLEOTIDE SEQUENCE [LARGE SCALE GENOMIC DNA]</scope>
    <source>
        <strain evidence="2 3">193</strain>
    </source>
</reference>
<dbReference type="CDD" id="cd06558">
    <property type="entry name" value="crotonase-like"/>
    <property type="match status" value="1"/>
</dbReference>
<dbReference type="AlphaFoldDB" id="A0A3M0HVB4"/>
<dbReference type="OrthoDB" id="153350at2"/>